<dbReference type="Proteomes" id="UP000886070">
    <property type="component" value="Unassembled WGS sequence"/>
</dbReference>
<proteinExistence type="predicted"/>
<dbReference type="AlphaFoldDB" id="A0A7V5HYQ7"/>
<comment type="caution">
    <text evidence="1">The sequence shown here is derived from an EMBL/GenBank/DDBJ whole genome shotgun (WGS) entry which is preliminary data.</text>
</comment>
<protein>
    <submittedName>
        <fullName evidence="1">Uncharacterized protein</fullName>
    </submittedName>
</protein>
<name>A0A7V5HYQ7_UNCAE</name>
<organism evidence="1">
    <name type="scientific">Aerophobetes bacterium</name>
    <dbReference type="NCBI Taxonomy" id="2030807"/>
    <lineage>
        <taxon>Bacteria</taxon>
        <taxon>Candidatus Aerophobota</taxon>
    </lineage>
</organism>
<evidence type="ECO:0000313" key="1">
    <source>
        <dbReference type="EMBL" id="HHF98051.1"/>
    </source>
</evidence>
<accession>A0A7V5HYQ7</accession>
<gene>
    <name evidence="1" type="ORF">ENL39_00995</name>
</gene>
<reference evidence="1" key="1">
    <citation type="journal article" date="2020" name="mSystems">
        <title>Genome- and Community-Level Interaction Insights into Carbon Utilization and Element Cycling Functions of Hydrothermarchaeota in Hydrothermal Sediment.</title>
        <authorList>
            <person name="Zhou Z."/>
            <person name="Liu Y."/>
            <person name="Xu W."/>
            <person name="Pan J."/>
            <person name="Luo Z.H."/>
            <person name="Li M."/>
        </authorList>
    </citation>
    <scope>NUCLEOTIDE SEQUENCE [LARGE SCALE GENOMIC DNA]</scope>
    <source>
        <strain evidence="1">HyVt-92</strain>
    </source>
</reference>
<dbReference type="EMBL" id="DRTT01000029">
    <property type="protein sequence ID" value="HHF98051.1"/>
    <property type="molecule type" value="Genomic_DNA"/>
</dbReference>
<sequence>MPRSLGWGSVFVLQWVTRMAELGGLGLGFRPAITLTRPCWGSVFVLQWVTRMAELGGLGLGFRPAMGCRYLNIKIFI</sequence>